<dbReference type="Gene3D" id="3.40.50.150">
    <property type="entry name" value="Vaccinia Virus protein VP39"/>
    <property type="match status" value="1"/>
</dbReference>
<keyword evidence="1" id="KW-0808">Transferase</keyword>
<evidence type="ECO:0000313" key="4">
    <source>
        <dbReference type="Proteomes" id="UP000243739"/>
    </source>
</evidence>
<dbReference type="EMBL" id="MIJF01000049">
    <property type="protein sequence ID" value="OEF98837.1"/>
    <property type="molecule type" value="Genomic_DNA"/>
</dbReference>
<dbReference type="RefSeq" id="WP_069657291.1">
    <property type="nucleotide sequence ID" value="NZ_MIJF01000049.1"/>
</dbReference>
<evidence type="ECO:0000256" key="1">
    <source>
        <dbReference type="ARBA" id="ARBA00022679"/>
    </source>
</evidence>
<accession>A0A1D2YT32</accession>
<dbReference type="Pfam" id="PF13649">
    <property type="entry name" value="Methyltransf_25"/>
    <property type="match status" value="1"/>
</dbReference>
<comment type="caution">
    <text evidence="3">The sequence shown here is derived from an EMBL/GenBank/DDBJ whole genome shotgun (WGS) entry which is preliminary data.</text>
</comment>
<gene>
    <name evidence="3" type="ORF">BHF71_10760</name>
</gene>
<dbReference type="STRING" id="337097.BHF71_10760"/>
<dbReference type="AlphaFoldDB" id="A0A1D2YT32"/>
<reference evidence="3 4" key="1">
    <citation type="submission" date="2016-09" db="EMBL/GenBank/DDBJ databases">
        <title>Draft genome sequence for the type strain of Vulcanibacillus modesticaldus BR, a strictly anaerobic, moderately thermophilic, and nitrate-reducing bacterium from deep sea-hydrothermal vents of the Mid-Atlantic Ridge.</title>
        <authorList>
            <person name="Abin C.A."/>
            <person name="Hollibaugh J.T."/>
        </authorList>
    </citation>
    <scope>NUCLEOTIDE SEQUENCE [LARGE SCALE GENOMIC DNA]</scope>
    <source>
        <strain evidence="3 4">BR</strain>
    </source>
</reference>
<feature type="domain" description="Methyltransferase" evidence="2">
    <location>
        <begin position="40"/>
        <end position="134"/>
    </location>
</feature>
<evidence type="ECO:0000313" key="3">
    <source>
        <dbReference type="EMBL" id="OEF98837.1"/>
    </source>
</evidence>
<keyword evidence="4" id="KW-1185">Reference proteome</keyword>
<evidence type="ECO:0000259" key="2">
    <source>
        <dbReference type="Pfam" id="PF13649"/>
    </source>
</evidence>
<dbReference type="CDD" id="cd02440">
    <property type="entry name" value="AdoMet_MTases"/>
    <property type="match status" value="1"/>
</dbReference>
<proteinExistence type="predicted"/>
<organism evidence="3 4">
    <name type="scientific">Vulcanibacillus modesticaldus</name>
    <dbReference type="NCBI Taxonomy" id="337097"/>
    <lineage>
        <taxon>Bacteria</taxon>
        <taxon>Bacillati</taxon>
        <taxon>Bacillota</taxon>
        <taxon>Bacilli</taxon>
        <taxon>Bacillales</taxon>
        <taxon>Bacillaceae</taxon>
        <taxon>Vulcanibacillus</taxon>
    </lineage>
</organism>
<protein>
    <recommendedName>
        <fullName evidence="2">Methyltransferase domain-containing protein</fullName>
    </recommendedName>
</protein>
<dbReference type="Proteomes" id="UP000243739">
    <property type="component" value="Unassembled WGS sequence"/>
</dbReference>
<dbReference type="Gene3D" id="2.20.25.110">
    <property type="entry name" value="S-adenosyl-L-methionine-dependent methyltransferases"/>
    <property type="match status" value="1"/>
</dbReference>
<dbReference type="InterPro" id="IPR029063">
    <property type="entry name" value="SAM-dependent_MTases_sf"/>
</dbReference>
<name>A0A1D2YT32_9BACI</name>
<dbReference type="PANTHER" id="PTHR43861">
    <property type="entry name" value="TRANS-ACONITATE 2-METHYLTRANSFERASE-RELATED"/>
    <property type="match status" value="1"/>
</dbReference>
<dbReference type="SUPFAM" id="SSF53335">
    <property type="entry name" value="S-adenosyl-L-methionine-dependent methyltransferases"/>
    <property type="match status" value="1"/>
</dbReference>
<dbReference type="GO" id="GO:0016740">
    <property type="term" value="F:transferase activity"/>
    <property type="evidence" value="ECO:0007669"/>
    <property type="project" value="UniProtKB-KW"/>
</dbReference>
<dbReference type="InterPro" id="IPR041698">
    <property type="entry name" value="Methyltransf_25"/>
</dbReference>
<sequence length="245" mass="28455">MYEKIAKFYDRLGWSKFPLKLWDQMKVYFKKESFNPSSHLDIACGTGVLSIKAASEGIRSEGLDFSIDMINIAKENAKSKNLDITYYHADMRSFNLNKKYALITCTYDAINHLLTIDEWKQTFSRVKAHLNDNGIFIFDCNTPKALKERWNCIHVDKDNEGNYMIQKAIHYEKKGISTASFTVFTKEENGLYDGFEETFTEISFPSSQVIDILREVGFSNITITDTNFNRLDNPDEEYRNVYICK</sequence>